<feature type="signal peptide" evidence="5">
    <location>
        <begin position="1"/>
        <end position="21"/>
    </location>
</feature>
<keyword evidence="8" id="KW-1185">Reference proteome</keyword>
<feature type="chain" id="PRO_5023118034" evidence="5">
    <location>
        <begin position="22"/>
        <end position="612"/>
    </location>
</feature>
<dbReference type="InterPro" id="IPR051200">
    <property type="entry name" value="Host-pathogen_enzymatic-act"/>
</dbReference>
<dbReference type="SUPFAM" id="SSF46626">
    <property type="entry name" value="Cytochrome c"/>
    <property type="match status" value="2"/>
</dbReference>
<dbReference type="GO" id="GO:0009055">
    <property type="term" value="F:electron transfer activity"/>
    <property type="evidence" value="ECO:0007669"/>
    <property type="project" value="InterPro"/>
</dbReference>
<proteinExistence type="predicted"/>
<dbReference type="Proteomes" id="UP000320735">
    <property type="component" value="Unassembled WGS sequence"/>
</dbReference>
<evidence type="ECO:0000313" key="8">
    <source>
        <dbReference type="Proteomes" id="UP000320735"/>
    </source>
</evidence>
<organism evidence="7 8">
    <name type="scientific">Symmachiella macrocystis</name>
    <dbReference type="NCBI Taxonomy" id="2527985"/>
    <lineage>
        <taxon>Bacteria</taxon>
        <taxon>Pseudomonadati</taxon>
        <taxon>Planctomycetota</taxon>
        <taxon>Planctomycetia</taxon>
        <taxon>Planctomycetales</taxon>
        <taxon>Planctomycetaceae</taxon>
        <taxon>Symmachiella</taxon>
    </lineage>
</organism>
<evidence type="ECO:0000256" key="1">
    <source>
        <dbReference type="ARBA" id="ARBA00022617"/>
    </source>
</evidence>
<dbReference type="AlphaFoldDB" id="A0A5C6B3V7"/>
<accession>A0A5C6B3V7</accession>
<evidence type="ECO:0000256" key="2">
    <source>
        <dbReference type="ARBA" id="ARBA00022723"/>
    </source>
</evidence>
<reference evidence="7 8" key="1">
    <citation type="submission" date="2019-02" db="EMBL/GenBank/DDBJ databases">
        <title>Deep-cultivation of Planctomycetes and their phenomic and genomic characterization uncovers novel biology.</title>
        <authorList>
            <person name="Wiegand S."/>
            <person name="Jogler M."/>
            <person name="Boedeker C."/>
            <person name="Pinto D."/>
            <person name="Vollmers J."/>
            <person name="Rivas-Marin E."/>
            <person name="Kohn T."/>
            <person name="Peeters S.H."/>
            <person name="Heuer A."/>
            <person name="Rast P."/>
            <person name="Oberbeckmann S."/>
            <person name="Bunk B."/>
            <person name="Jeske O."/>
            <person name="Meyerdierks A."/>
            <person name="Storesund J.E."/>
            <person name="Kallscheuer N."/>
            <person name="Luecker S."/>
            <person name="Lage O.M."/>
            <person name="Pohl T."/>
            <person name="Merkel B.J."/>
            <person name="Hornburger P."/>
            <person name="Mueller R.-W."/>
            <person name="Bruemmer F."/>
            <person name="Labrenz M."/>
            <person name="Spormann A.M."/>
            <person name="Op Den Camp H."/>
            <person name="Overmann J."/>
            <person name="Amann R."/>
            <person name="Jetten M.S.M."/>
            <person name="Mascher T."/>
            <person name="Medema M.H."/>
            <person name="Devos D.P."/>
            <person name="Kaster A.-K."/>
            <person name="Ovreas L."/>
            <person name="Rohde M."/>
            <person name="Galperin M.Y."/>
            <person name="Jogler C."/>
        </authorList>
    </citation>
    <scope>NUCLEOTIDE SEQUENCE [LARGE SCALE GENOMIC DNA]</scope>
    <source>
        <strain evidence="7 8">CA54</strain>
    </source>
</reference>
<sequence length="612" mass="67943" precursor="true">MRRFAFVFVLLGLTVPLDALASTSNSLMDISADGRLLACTNRDNGTLSLVDLQSNRVIRDIPVGHHPEGVSFLGETHNLAVAVYDEDQVLFIDGQTGNIDARIDVFDEPYGVVSNRDGSRVYVTLEYPGTVLEIDAATHTVLRSLPVGKFLRGIAIEPGEERLLVAEYHTGIVKAIDLKSGEVVDSWQGSRDDNLARQLQPHPTRPKVYLPHIRSKTTVTHGAGSIFPYVTVIDSAPGEGRRRKPIAMDSFKGTLVVANPWELAISPDGQRLYVVFAGTDDMYVCDILDDNYREIKFVKVKNLGRNPRAVRVAPDNQSFYVYNALDFAVVKYDAQTLRPIATIPVCENPHDEQILLGKVLFYSAQQPMVGRRWISCASCHPDGHSDGRTWHNPEGLRDTTALFGMAWTHPIHWSADRDEVQDFEHTIRSQLMQGRGLIRGDVNPALETPNRGLSAELDAMAAYSNSHKFTLSPHAKKGLNAAAKRGKKLFFAEETQCATCHVGPFFTDSRMETPFRLHDVGTGNDDPSEIMGPKYDTPTLLGIYRTAPYLHHGKAKTLRDVLTTQNKNDQHGQTSHLTADQIDDLVEFLKCLPYEDPEPAAIKAGLRRVDVD</sequence>
<evidence type="ECO:0000256" key="3">
    <source>
        <dbReference type="ARBA" id="ARBA00023004"/>
    </source>
</evidence>
<name>A0A5C6B3V7_9PLAN</name>
<dbReference type="Gene3D" id="2.130.10.10">
    <property type="entry name" value="YVTN repeat-like/Quinoprotein amine dehydrogenase"/>
    <property type="match status" value="2"/>
</dbReference>
<evidence type="ECO:0000256" key="5">
    <source>
        <dbReference type="SAM" id="SignalP"/>
    </source>
</evidence>
<feature type="domain" description="Cytochrome c" evidence="6">
    <location>
        <begin position="481"/>
        <end position="593"/>
    </location>
</feature>
<dbReference type="RefSeq" id="WP_146373828.1">
    <property type="nucleotide sequence ID" value="NZ_SJPP01000003.1"/>
</dbReference>
<keyword evidence="5" id="KW-0732">Signal</keyword>
<dbReference type="InterPro" id="IPR011045">
    <property type="entry name" value="N2O_reductase_N"/>
</dbReference>
<comment type="caution">
    <text evidence="7">The sequence shown here is derived from an EMBL/GenBank/DDBJ whole genome shotgun (WGS) entry which is preliminary data.</text>
</comment>
<dbReference type="PROSITE" id="PS51007">
    <property type="entry name" value="CYTC"/>
    <property type="match status" value="2"/>
</dbReference>
<dbReference type="PANTHER" id="PTHR47197:SF3">
    <property type="entry name" value="DIHYDRO-HEME D1 DEHYDROGENASE"/>
    <property type="match status" value="1"/>
</dbReference>
<dbReference type="GO" id="GO:0046872">
    <property type="term" value="F:metal ion binding"/>
    <property type="evidence" value="ECO:0007669"/>
    <property type="project" value="UniProtKB-KW"/>
</dbReference>
<dbReference type="Gene3D" id="1.10.760.10">
    <property type="entry name" value="Cytochrome c-like domain"/>
    <property type="match status" value="2"/>
</dbReference>
<dbReference type="InterPro" id="IPR036909">
    <property type="entry name" value="Cyt_c-like_dom_sf"/>
</dbReference>
<keyword evidence="3 4" id="KW-0408">Iron</keyword>
<dbReference type="InterPro" id="IPR009056">
    <property type="entry name" value="Cyt_c-like_dom"/>
</dbReference>
<dbReference type="EMBL" id="SJPP01000003">
    <property type="protein sequence ID" value="TWU06995.1"/>
    <property type="molecule type" value="Genomic_DNA"/>
</dbReference>
<dbReference type="InterPro" id="IPR015943">
    <property type="entry name" value="WD40/YVTN_repeat-like_dom_sf"/>
</dbReference>
<dbReference type="SUPFAM" id="SSF50974">
    <property type="entry name" value="Nitrous oxide reductase, N-terminal domain"/>
    <property type="match status" value="1"/>
</dbReference>
<dbReference type="GO" id="GO:0020037">
    <property type="term" value="F:heme binding"/>
    <property type="evidence" value="ECO:0007669"/>
    <property type="project" value="InterPro"/>
</dbReference>
<dbReference type="Pfam" id="PF00034">
    <property type="entry name" value="Cytochrom_C"/>
    <property type="match status" value="1"/>
</dbReference>
<dbReference type="PANTHER" id="PTHR47197">
    <property type="entry name" value="PROTEIN NIRF"/>
    <property type="match status" value="1"/>
</dbReference>
<feature type="domain" description="Cytochrome c" evidence="6">
    <location>
        <begin position="352"/>
        <end position="468"/>
    </location>
</feature>
<dbReference type="OrthoDB" id="9772811at2"/>
<keyword evidence="2 4" id="KW-0479">Metal-binding</keyword>
<dbReference type="InterPro" id="IPR019405">
    <property type="entry name" value="Lactonase_7-beta_prop"/>
</dbReference>
<dbReference type="Pfam" id="PF10282">
    <property type="entry name" value="Lactonase"/>
    <property type="match status" value="1"/>
</dbReference>
<evidence type="ECO:0000313" key="7">
    <source>
        <dbReference type="EMBL" id="TWU06995.1"/>
    </source>
</evidence>
<protein>
    <submittedName>
        <fullName evidence="7">Lactonase, 7-bladed beta-propeller</fullName>
    </submittedName>
</protein>
<evidence type="ECO:0000259" key="6">
    <source>
        <dbReference type="PROSITE" id="PS51007"/>
    </source>
</evidence>
<evidence type="ECO:0000256" key="4">
    <source>
        <dbReference type="PROSITE-ProRule" id="PRU00433"/>
    </source>
</evidence>
<gene>
    <name evidence="7" type="ORF">CA54_53990</name>
</gene>
<keyword evidence="1 4" id="KW-0349">Heme</keyword>